<feature type="transmembrane region" description="Helical" evidence="9">
    <location>
        <begin position="192"/>
        <end position="213"/>
    </location>
</feature>
<dbReference type="PANTHER" id="PTHR30081:SF8">
    <property type="entry name" value="PROTEIN TRANSLOCASE SUBUNIT SECF"/>
    <property type="match status" value="1"/>
</dbReference>
<keyword evidence="4 9" id="KW-0812">Transmembrane</keyword>
<keyword evidence="7 9" id="KW-0811">Translocation</keyword>
<reference evidence="11 12" key="1">
    <citation type="journal article" date="2021" name="Microb. Ecol.">
        <title>Candidatus Mesenet longicola: Novel Endosymbionts of Brontispa longissima that Induce Cytoplasmic Incompatibility.</title>
        <authorList>
            <person name="Takano S."/>
            <person name="Gotoh Y."/>
            <person name="Hayashi T."/>
        </authorList>
    </citation>
    <scope>NUCLEOTIDE SEQUENCE [LARGE SCALE GENOMIC DNA]</scope>
    <source>
        <strain evidence="11">L5</strain>
    </source>
</reference>
<dbReference type="InterPro" id="IPR048634">
    <property type="entry name" value="SecD_SecF_C"/>
</dbReference>
<keyword evidence="2 9" id="KW-0813">Transport</keyword>
<dbReference type="AlphaFoldDB" id="A0A8J3HVS6"/>
<dbReference type="GO" id="GO:0065002">
    <property type="term" value="P:intracellular protein transmembrane transport"/>
    <property type="evidence" value="ECO:0007669"/>
    <property type="project" value="UniProtKB-UniRule"/>
</dbReference>
<dbReference type="GO" id="GO:0005886">
    <property type="term" value="C:plasma membrane"/>
    <property type="evidence" value="ECO:0007669"/>
    <property type="project" value="UniProtKB-SubCell"/>
</dbReference>
<name>A0A8J3HVS6_9RICK</name>
<dbReference type="EMBL" id="BNGU01000038">
    <property type="protein sequence ID" value="GHM59830.1"/>
    <property type="molecule type" value="Genomic_DNA"/>
</dbReference>
<dbReference type="InterPro" id="IPR022813">
    <property type="entry name" value="SecD/SecF_arch_bac"/>
</dbReference>
<accession>A0A8J3HVS6</accession>
<keyword evidence="6 9" id="KW-1133">Transmembrane helix</keyword>
<feature type="transmembrane region" description="Helical" evidence="9">
    <location>
        <begin position="241"/>
        <end position="262"/>
    </location>
</feature>
<evidence type="ECO:0000256" key="6">
    <source>
        <dbReference type="ARBA" id="ARBA00022989"/>
    </source>
</evidence>
<feature type="domain" description="Protein export membrane protein SecD/SecF C-terminal" evidence="10">
    <location>
        <begin position="107"/>
        <end position="292"/>
    </location>
</feature>
<evidence type="ECO:0000313" key="12">
    <source>
        <dbReference type="Proteomes" id="UP000637906"/>
    </source>
</evidence>
<evidence type="ECO:0000256" key="8">
    <source>
        <dbReference type="ARBA" id="ARBA00023136"/>
    </source>
</evidence>
<feature type="transmembrane region" description="Helical" evidence="9">
    <location>
        <begin position="161"/>
        <end position="180"/>
    </location>
</feature>
<dbReference type="GO" id="GO:0006605">
    <property type="term" value="P:protein targeting"/>
    <property type="evidence" value="ECO:0007669"/>
    <property type="project" value="UniProtKB-UniRule"/>
</dbReference>
<keyword evidence="3 9" id="KW-1003">Cell membrane</keyword>
<evidence type="ECO:0000256" key="1">
    <source>
        <dbReference type="ARBA" id="ARBA00004651"/>
    </source>
</evidence>
<dbReference type="InterPro" id="IPR022646">
    <property type="entry name" value="SecD/SecF_CS"/>
</dbReference>
<gene>
    <name evidence="9 11" type="primary">secF</name>
    <name evidence="11" type="ORF">sL5_08230</name>
</gene>
<feature type="transmembrane region" description="Helical" evidence="9">
    <location>
        <begin position="135"/>
        <end position="154"/>
    </location>
</feature>
<feature type="transmembrane region" description="Helical" evidence="9">
    <location>
        <begin position="20"/>
        <end position="41"/>
    </location>
</feature>
<evidence type="ECO:0000259" key="10">
    <source>
        <dbReference type="Pfam" id="PF02355"/>
    </source>
</evidence>
<dbReference type="Gene3D" id="1.20.1640.10">
    <property type="entry name" value="Multidrug efflux transporter AcrB transmembrane domain"/>
    <property type="match status" value="1"/>
</dbReference>
<protein>
    <recommendedName>
        <fullName evidence="9">Protein-export membrane protein SecF</fullName>
    </recommendedName>
</protein>
<proteinExistence type="inferred from homology"/>
<evidence type="ECO:0000256" key="9">
    <source>
        <dbReference type="HAMAP-Rule" id="MF_01464"/>
    </source>
</evidence>
<comment type="caution">
    <text evidence="11">The sequence shown here is derived from an EMBL/GenBank/DDBJ whole genome shotgun (WGS) entry which is preliminary data.</text>
</comment>
<comment type="subunit">
    <text evidence="9">Forms a complex with SecD. Part of the essential Sec protein translocation apparatus which comprises SecA, SecYEG and auxiliary proteins SecDF-YajC and YidC.</text>
</comment>
<dbReference type="PRINTS" id="PR01755">
    <property type="entry name" value="SECFTRNLCASE"/>
</dbReference>
<evidence type="ECO:0000256" key="5">
    <source>
        <dbReference type="ARBA" id="ARBA00022927"/>
    </source>
</evidence>
<dbReference type="InterPro" id="IPR055344">
    <property type="entry name" value="SecD_SecF_C_bact"/>
</dbReference>
<comment type="similarity">
    <text evidence="9">Belongs to the SecD/SecF family. SecF subfamily.</text>
</comment>
<feature type="transmembrane region" description="Helical" evidence="9">
    <location>
        <begin position="268"/>
        <end position="290"/>
    </location>
</feature>
<evidence type="ECO:0000256" key="7">
    <source>
        <dbReference type="ARBA" id="ARBA00023010"/>
    </source>
</evidence>
<dbReference type="NCBIfam" id="TIGR00966">
    <property type="entry name" value="transloc_SecF"/>
    <property type="match status" value="1"/>
</dbReference>
<dbReference type="HAMAP" id="MF_01464_B">
    <property type="entry name" value="SecF_B"/>
    <property type="match status" value="1"/>
</dbReference>
<dbReference type="NCBIfam" id="TIGR00916">
    <property type="entry name" value="2A0604s01"/>
    <property type="match status" value="1"/>
</dbReference>
<keyword evidence="12" id="KW-1185">Reference proteome</keyword>
<dbReference type="GO" id="GO:0043952">
    <property type="term" value="P:protein transport by the Sec complex"/>
    <property type="evidence" value="ECO:0007669"/>
    <property type="project" value="UniProtKB-UniRule"/>
</dbReference>
<organism evidence="11 12">
    <name type="scientific">Candidatus Mesenet longicola</name>
    <dbReference type="NCBI Taxonomy" id="1892558"/>
    <lineage>
        <taxon>Bacteria</taxon>
        <taxon>Pseudomonadati</taxon>
        <taxon>Pseudomonadota</taxon>
        <taxon>Alphaproteobacteria</taxon>
        <taxon>Rickettsiales</taxon>
        <taxon>Anaplasmataceae</taxon>
        <taxon>Candidatus Mesenet</taxon>
    </lineage>
</organism>
<sequence length="295" mass="33004">MALRLIPDNVNIDFIQYGKVTLLLSGILTILLPLFTFIYGINLGVDFTGGVLMEVKSEENFSIADINKQLTEKGVTGFTAQSLKSNHMVIRFKDDHDISNEILIKKIKEALEEKLKDITYRKIDYVGPQVSSKQIIKGVISIVTALIGIFFYIWFRFNWQFSLGSVIALVHDVVLVLWFISITNIEFNLSSIAALLTVIGYSINDSVIIYDRIRENLKKLKNKPLQEIINTSINSTLSRTILTSGTTLLASIPLMLICTGTVKDFSTIIFFGVLAGTYSSIFISAPVLIYNKKSC</sequence>
<keyword evidence="5 9" id="KW-0653">Protein transport</keyword>
<dbReference type="Proteomes" id="UP000637906">
    <property type="component" value="Unassembled WGS sequence"/>
</dbReference>
<dbReference type="InterPro" id="IPR005665">
    <property type="entry name" value="SecF_bac"/>
</dbReference>
<evidence type="ECO:0000313" key="11">
    <source>
        <dbReference type="EMBL" id="GHM59830.1"/>
    </source>
</evidence>
<evidence type="ECO:0000256" key="2">
    <source>
        <dbReference type="ARBA" id="ARBA00022448"/>
    </source>
</evidence>
<dbReference type="SUPFAM" id="SSF82866">
    <property type="entry name" value="Multidrug efflux transporter AcrB transmembrane domain"/>
    <property type="match status" value="1"/>
</dbReference>
<evidence type="ECO:0000256" key="3">
    <source>
        <dbReference type="ARBA" id="ARBA00022475"/>
    </source>
</evidence>
<dbReference type="InterPro" id="IPR022645">
    <property type="entry name" value="SecD/SecF_bac"/>
</dbReference>
<dbReference type="PANTHER" id="PTHR30081">
    <property type="entry name" value="PROTEIN-EXPORT MEMBRANE PROTEIN SEC"/>
    <property type="match status" value="1"/>
</dbReference>
<comment type="subcellular location">
    <subcellularLocation>
        <location evidence="1 9">Cell membrane</location>
        <topology evidence="1 9">Multi-pass membrane protein</topology>
    </subcellularLocation>
</comment>
<comment type="function">
    <text evidence="9">Part of the Sec protein translocase complex. Interacts with the SecYEG preprotein conducting channel. SecDF uses the proton motive force (PMF) to complete protein translocation after the ATP-dependent function of SecA.</text>
</comment>
<keyword evidence="8 9" id="KW-0472">Membrane</keyword>
<dbReference type="Pfam" id="PF02355">
    <property type="entry name" value="SecD_SecF_C"/>
    <property type="match status" value="1"/>
</dbReference>
<dbReference type="GO" id="GO:0015450">
    <property type="term" value="F:protein-transporting ATPase activity"/>
    <property type="evidence" value="ECO:0007669"/>
    <property type="project" value="InterPro"/>
</dbReference>
<dbReference type="Pfam" id="PF07549">
    <property type="entry name" value="Sec_GG"/>
    <property type="match status" value="1"/>
</dbReference>
<evidence type="ECO:0000256" key="4">
    <source>
        <dbReference type="ARBA" id="ARBA00022692"/>
    </source>
</evidence>